<dbReference type="EMBL" id="AP028947">
    <property type="protein sequence ID" value="BET27008.1"/>
    <property type="molecule type" value="Genomic_DNA"/>
</dbReference>
<dbReference type="InterPro" id="IPR000620">
    <property type="entry name" value="EamA_dom"/>
</dbReference>
<feature type="transmembrane region" description="Helical" evidence="6">
    <location>
        <begin position="21"/>
        <end position="41"/>
    </location>
</feature>
<proteinExistence type="predicted"/>
<gene>
    <name evidence="8" type="ORF">RGQ30_25090</name>
</gene>
<evidence type="ECO:0000256" key="4">
    <source>
        <dbReference type="ARBA" id="ARBA00022989"/>
    </source>
</evidence>
<evidence type="ECO:0000256" key="5">
    <source>
        <dbReference type="ARBA" id="ARBA00023136"/>
    </source>
</evidence>
<dbReference type="InterPro" id="IPR037185">
    <property type="entry name" value="EmrE-like"/>
</dbReference>
<evidence type="ECO:0000313" key="9">
    <source>
        <dbReference type="Proteomes" id="UP001329151"/>
    </source>
</evidence>
<evidence type="ECO:0000259" key="7">
    <source>
        <dbReference type="Pfam" id="PF00892"/>
    </source>
</evidence>
<protein>
    <submittedName>
        <fullName evidence="8">EamA family transporter</fullName>
    </submittedName>
</protein>
<feature type="transmembrane region" description="Helical" evidence="6">
    <location>
        <begin position="290"/>
        <end position="308"/>
    </location>
</feature>
<dbReference type="KEGG" id="lto:RGQ30_25090"/>
<dbReference type="InterPro" id="IPR050638">
    <property type="entry name" value="AA-Vitamin_Transporters"/>
</dbReference>
<feature type="domain" description="EamA" evidence="7">
    <location>
        <begin position="171"/>
        <end position="307"/>
    </location>
</feature>
<dbReference type="SUPFAM" id="SSF103481">
    <property type="entry name" value="Multidrug resistance efflux transporter EmrE"/>
    <property type="match status" value="2"/>
</dbReference>
<keyword evidence="2" id="KW-1003">Cell membrane</keyword>
<keyword evidence="9" id="KW-1185">Reference proteome</keyword>
<dbReference type="GO" id="GO:0005886">
    <property type="term" value="C:plasma membrane"/>
    <property type="evidence" value="ECO:0007669"/>
    <property type="project" value="UniProtKB-SubCell"/>
</dbReference>
<keyword evidence="3 6" id="KW-0812">Transmembrane</keyword>
<feature type="transmembrane region" description="Helical" evidence="6">
    <location>
        <begin position="238"/>
        <end position="256"/>
    </location>
</feature>
<feature type="transmembrane region" description="Helical" evidence="6">
    <location>
        <begin position="116"/>
        <end position="137"/>
    </location>
</feature>
<dbReference type="PANTHER" id="PTHR32322:SF18">
    <property type="entry name" value="S-ADENOSYLMETHIONINE_S-ADENOSYLHOMOCYSTEINE TRANSPORTER"/>
    <property type="match status" value="1"/>
</dbReference>
<sequence length="313" mass="34303">MHYTGARYPMTLNRPIKAVPAATLTLKQIQLLIGLTALWGMNWPVMKYAVTQYPPLHFRTLCMLIGMVAMWGIATKMNVSLKVPRELWGRLALLCIPNMIGWHLFCILAVKELSSGRAAILGYTMPVWAVLSGLMFAHPVGRRGWVGLSLAMVAAMLLLSSEFAAIAGSPLGVVLMLIAAACWGFGTTLVRRFPTDLHALTFTHAMMPPTIVAMGAAAFWFEGTDVGMPQTWPQWWPIFYNALGVFGFCQVAWFSLAKALPPVVSSLSIMIIPVVGVMSGSFFLGEVPRWPDFVALVLILGAMAVILVPRRAR</sequence>
<name>A0AA86J223_9BURK</name>
<evidence type="ECO:0000256" key="6">
    <source>
        <dbReference type="SAM" id="Phobius"/>
    </source>
</evidence>
<feature type="transmembrane region" description="Helical" evidence="6">
    <location>
        <begin position="87"/>
        <end position="110"/>
    </location>
</feature>
<dbReference type="PANTHER" id="PTHR32322">
    <property type="entry name" value="INNER MEMBRANE TRANSPORTER"/>
    <property type="match status" value="1"/>
</dbReference>
<reference evidence="8 9" key="1">
    <citation type="submission" date="2023-10" db="EMBL/GenBank/DDBJ databases">
        <title>Complete Genome Sequence of Limnobacter thiooxidans CS-K2T, Isolated from freshwater lake sediments in Bavaria, Germany.</title>
        <authorList>
            <person name="Naruki M."/>
            <person name="Watanabe A."/>
            <person name="Warashina T."/>
            <person name="Morita T."/>
            <person name="Arakawa K."/>
        </authorList>
    </citation>
    <scope>NUCLEOTIDE SEQUENCE [LARGE SCALE GENOMIC DNA]</scope>
    <source>
        <strain evidence="8 9">CS-K2</strain>
    </source>
</reference>
<dbReference type="AlphaFoldDB" id="A0AA86J223"/>
<comment type="subcellular location">
    <subcellularLocation>
        <location evidence="1">Cell membrane</location>
        <topology evidence="1">Multi-pass membrane protein</topology>
    </subcellularLocation>
</comment>
<evidence type="ECO:0000256" key="2">
    <source>
        <dbReference type="ARBA" id="ARBA00022475"/>
    </source>
</evidence>
<feature type="transmembrane region" description="Helical" evidence="6">
    <location>
        <begin position="56"/>
        <end position="75"/>
    </location>
</feature>
<organism evidence="8 9">
    <name type="scientific">Limnobacter thiooxidans</name>
    <dbReference type="NCBI Taxonomy" id="131080"/>
    <lineage>
        <taxon>Bacteria</taxon>
        <taxon>Pseudomonadati</taxon>
        <taxon>Pseudomonadota</taxon>
        <taxon>Betaproteobacteria</taxon>
        <taxon>Burkholderiales</taxon>
        <taxon>Burkholderiaceae</taxon>
        <taxon>Limnobacter</taxon>
    </lineage>
</organism>
<feature type="domain" description="EamA" evidence="7">
    <location>
        <begin position="29"/>
        <end position="159"/>
    </location>
</feature>
<evidence type="ECO:0000256" key="1">
    <source>
        <dbReference type="ARBA" id="ARBA00004651"/>
    </source>
</evidence>
<feature type="transmembrane region" description="Helical" evidence="6">
    <location>
        <begin position="144"/>
        <end position="165"/>
    </location>
</feature>
<feature type="transmembrane region" description="Helical" evidence="6">
    <location>
        <begin position="263"/>
        <end position="284"/>
    </location>
</feature>
<accession>A0AA86J223</accession>
<dbReference type="Proteomes" id="UP001329151">
    <property type="component" value="Chromosome"/>
</dbReference>
<feature type="transmembrane region" description="Helical" evidence="6">
    <location>
        <begin position="197"/>
        <end position="218"/>
    </location>
</feature>
<keyword evidence="4 6" id="KW-1133">Transmembrane helix</keyword>
<keyword evidence="5 6" id="KW-0472">Membrane</keyword>
<feature type="transmembrane region" description="Helical" evidence="6">
    <location>
        <begin position="171"/>
        <end position="190"/>
    </location>
</feature>
<evidence type="ECO:0000313" key="8">
    <source>
        <dbReference type="EMBL" id="BET27008.1"/>
    </source>
</evidence>
<evidence type="ECO:0000256" key="3">
    <source>
        <dbReference type="ARBA" id="ARBA00022692"/>
    </source>
</evidence>
<dbReference type="Pfam" id="PF00892">
    <property type="entry name" value="EamA"/>
    <property type="match status" value="2"/>
</dbReference>